<dbReference type="AlphaFoldDB" id="W6UHD2"/>
<reference evidence="1 2" key="1">
    <citation type="journal article" date="2013" name="Nat. Genet.">
        <title>The genome of the hydatid tapeworm Echinococcus granulosus.</title>
        <authorList>
            <person name="Zheng H."/>
            <person name="Zhang W."/>
            <person name="Zhang L."/>
            <person name="Zhang Z."/>
            <person name="Li J."/>
            <person name="Lu G."/>
            <person name="Zhu Y."/>
            <person name="Wang Y."/>
            <person name="Huang Y."/>
            <person name="Liu J."/>
            <person name="Kang H."/>
            <person name="Chen J."/>
            <person name="Wang L."/>
            <person name="Chen A."/>
            <person name="Yu S."/>
            <person name="Gao Z."/>
            <person name="Jin L."/>
            <person name="Gu W."/>
            <person name="Wang Z."/>
            <person name="Zhao L."/>
            <person name="Shi B."/>
            <person name="Wen H."/>
            <person name="Lin R."/>
            <person name="Jones M.K."/>
            <person name="Brejova B."/>
            <person name="Vinar T."/>
            <person name="Zhao G."/>
            <person name="McManus D.P."/>
            <person name="Chen Z."/>
            <person name="Zhou Y."/>
            <person name="Wang S."/>
        </authorList>
    </citation>
    <scope>NUCLEOTIDE SEQUENCE [LARGE SCALE GENOMIC DNA]</scope>
</reference>
<organism evidence="1 2">
    <name type="scientific">Echinococcus granulosus</name>
    <name type="common">Hydatid tapeworm</name>
    <dbReference type="NCBI Taxonomy" id="6210"/>
    <lineage>
        <taxon>Eukaryota</taxon>
        <taxon>Metazoa</taxon>
        <taxon>Spiralia</taxon>
        <taxon>Lophotrochozoa</taxon>
        <taxon>Platyhelminthes</taxon>
        <taxon>Cestoda</taxon>
        <taxon>Eucestoda</taxon>
        <taxon>Cyclophyllidea</taxon>
        <taxon>Taeniidae</taxon>
        <taxon>Echinococcus</taxon>
        <taxon>Echinococcus granulosus group</taxon>
    </lineage>
</organism>
<proteinExistence type="predicted"/>
<evidence type="ECO:0000313" key="2">
    <source>
        <dbReference type="Proteomes" id="UP000019149"/>
    </source>
</evidence>
<dbReference type="CTD" id="36340382"/>
<accession>W6UHD2</accession>
<comment type="caution">
    <text evidence="1">The sequence shown here is derived from an EMBL/GenBank/DDBJ whole genome shotgun (WGS) entry which is preliminary data.</text>
</comment>
<dbReference type="RefSeq" id="XP_024351669.1">
    <property type="nucleotide sequence ID" value="XM_024493916.1"/>
</dbReference>
<dbReference type="KEGG" id="egl:EGR_04667"/>
<protein>
    <submittedName>
        <fullName evidence="1">Uncharacterized protein</fullName>
    </submittedName>
</protein>
<dbReference type="GeneID" id="36340382"/>
<sequence>MSFFNKRRLDLLSKNDLSMYILICKDYIVVGRGNFSYHTDRSADGLNALEMGRLGHVISHLKIEILLMNQNGFDNTLPSLKGDARREDGGKMSTLSRIIVTILADNIVKFPFGKLFYFLLNIFVKAFIGKYTPEVYEHNYKLTFKLNFKSFTDQLFPNFFNKVHS</sequence>
<evidence type="ECO:0000313" key="1">
    <source>
        <dbReference type="EMBL" id="EUB60473.1"/>
    </source>
</evidence>
<keyword evidence="2" id="KW-1185">Reference proteome</keyword>
<name>W6UHD2_ECHGR</name>
<dbReference type="Proteomes" id="UP000019149">
    <property type="component" value="Unassembled WGS sequence"/>
</dbReference>
<dbReference type="EMBL" id="APAU02000030">
    <property type="protein sequence ID" value="EUB60473.1"/>
    <property type="molecule type" value="Genomic_DNA"/>
</dbReference>
<gene>
    <name evidence="1" type="ORF">EGR_04667</name>
</gene>